<reference evidence="2" key="1">
    <citation type="submission" date="2020-07" db="EMBL/GenBank/DDBJ databases">
        <title>The High-quality genome of the commercially important snow crab, Chionoecetes opilio.</title>
        <authorList>
            <person name="Jeong J.-H."/>
            <person name="Ryu S."/>
        </authorList>
    </citation>
    <scope>NUCLEOTIDE SEQUENCE</scope>
    <source>
        <strain evidence="2">MADBK_172401_WGS</strain>
        <tissue evidence="2">Digestive gland</tissue>
    </source>
</reference>
<comment type="caution">
    <text evidence="2">The sequence shown here is derived from an EMBL/GenBank/DDBJ whole genome shotgun (WGS) entry which is preliminary data.</text>
</comment>
<sequence length="203" mass="20180">MSVGAGLGSVGVAAENTGDGTGVGISTGGVEAMGQAGVSAIVGDTDAGVGEGSAADGVGAGVGGENVAGVGEGWGPAASCPRVCCALACAFHLYLCRLVGRRASPRRCCCLSWSAVPREGQLAKIRRRLSNPLDPAPDSVSGAPAPPHAGLVGGGAGTKEPCGPGLSPPPCWRLPPPSSRRRRSGQRGFQAWCPRSSLGIWRL</sequence>
<dbReference type="Proteomes" id="UP000770661">
    <property type="component" value="Unassembled WGS sequence"/>
</dbReference>
<evidence type="ECO:0000313" key="2">
    <source>
        <dbReference type="EMBL" id="KAG0724243.1"/>
    </source>
</evidence>
<accession>A0A8J4YCU5</accession>
<name>A0A8J4YCU5_CHIOP</name>
<feature type="compositionally biased region" description="Pro residues" evidence="1">
    <location>
        <begin position="166"/>
        <end position="178"/>
    </location>
</feature>
<dbReference type="AlphaFoldDB" id="A0A8J4YCU5"/>
<dbReference type="EMBL" id="JACEEZ010007157">
    <property type="protein sequence ID" value="KAG0724243.1"/>
    <property type="molecule type" value="Genomic_DNA"/>
</dbReference>
<evidence type="ECO:0000256" key="1">
    <source>
        <dbReference type="SAM" id="MobiDB-lite"/>
    </source>
</evidence>
<keyword evidence="3" id="KW-1185">Reference proteome</keyword>
<evidence type="ECO:0000313" key="3">
    <source>
        <dbReference type="Proteomes" id="UP000770661"/>
    </source>
</evidence>
<organism evidence="2 3">
    <name type="scientific">Chionoecetes opilio</name>
    <name type="common">Atlantic snow crab</name>
    <name type="synonym">Cancer opilio</name>
    <dbReference type="NCBI Taxonomy" id="41210"/>
    <lineage>
        <taxon>Eukaryota</taxon>
        <taxon>Metazoa</taxon>
        <taxon>Ecdysozoa</taxon>
        <taxon>Arthropoda</taxon>
        <taxon>Crustacea</taxon>
        <taxon>Multicrustacea</taxon>
        <taxon>Malacostraca</taxon>
        <taxon>Eumalacostraca</taxon>
        <taxon>Eucarida</taxon>
        <taxon>Decapoda</taxon>
        <taxon>Pleocyemata</taxon>
        <taxon>Brachyura</taxon>
        <taxon>Eubrachyura</taxon>
        <taxon>Majoidea</taxon>
        <taxon>Majidae</taxon>
        <taxon>Chionoecetes</taxon>
    </lineage>
</organism>
<feature type="region of interest" description="Disordered" evidence="1">
    <location>
        <begin position="130"/>
        <end position="188"/>
    </location>
</feature>
<protein>
    <submittedName>
        <fullName evidence="2">Uncharacterized protein</fullName>
    </submittedName>
</protein>
<proteinExistence type="predicted"/>
<gene>
    <name evidence="2" type="ORF">GWK47_040982</name>
</gene>